<evidence type="ECO:0000313" key="7">
    <source>
        <dbReference type="Proteomes" id="UP000193623"/>
    </source>
</evidence>
<gene>
    <name evidence="6" type="primary">xylB_1</name>
    <name evidence="6" type="ORF">PSJ8397_02062</name>
</gene>
<comment type="similarity">
    <text evidence="1">Belongs to the FGGY kinase family.</text>
</comment>
<dbReference type="EC" id="2.7.1.17" evidence="6"/>
<keyword evidence="7" id="KW-1185">Reference proteome</keyword>
<dbReference type="Proteomes" id="UP000193623">
    <property type="component" value="Unassembled WGS sequence"/>
</dbReference>
<organism evidence="6 7">
    <name type="scientific">Pseudooctadecabacter jejudonensis</name>
    <dbReference type="NCBI Taxonomy" id="1391910"/>
    <lineage>
        <taxon>Bacteria</taxon>
        <taxon>Pseudomonadati</taxon>
        <taxon>Pseudomonadota</taxon>
        <taxon>Alphaproteobacteria</taxon>
        <taxon>Rhodobacterales</taxon>
        <taxon>Paracoccaceae</taxon>
        <taxon>Pseudooctadecabacter</taxon>
    </lineage>
</organism>
<dbReference type="CDD" id="cd07783">
    <property type="entry name" value="ASKHA_NBD_FGGY_SePSK_AtXK1-like"/>
    <property type="match status" value="1"/>
</dbReference>
<dbReference type="InterPro" id="IPR018484">
    <property type="entry name" value="FGGY_N"/>
</dbReference>
<dbReference type="GO" id="GO:0004856">
    <property type="term" value="F:D-xylulokinase activity"/>
    <property type="evidence" value="ECO:0007669"/>
    <property type="project" value="UniProtKB-EC"/>
</dbReference>
<dbReference type="PANTHER" id="PTHR10196">
    <property type="entry name" value="SUGAR KINASE"/>
    <property type="match status" value="1"/>
</dbReference>
<dbReference type="GO" id="GO:0005829">
    <property type="term" value="C:cytosol"/>
    <property type="evidence" value="ECO:0007669"/>
    <property type="project" value="TreeGrafter"/>
</dbReference>
<name>A0A1Y5SHW3_9RHOB</name>
<dbReference type="PIRSF" id="PIRSF000538">
    <property type="entry name" value="GlpK"/>
    <property type="match status" value="1"/>
</dbReference>
<dbReference type="RefSeq" id="WP_085864491.1">
    <property type="nucleotide sequence ID" value="NZ_FWFT01000003.1"/>
</dbReference>
<dbReference type="AlphaFoldDB" id="A0A1Y5SHW3"/>
<dbReference type="SUPFAM" id="SSF53067">
    <property type="entry name" value="Actin-like ATPase domain"/>
    <property type="match status" value="2"/>
</dbReference>
<dbReference type="InterPro" id="IPR000577">
    <property type="entry name" value="Carb_kinase_FGGY"/>
</dbReference>
<feature type="domain" description="Carbohydrate kinase FGGY N-terminal" evidence="4">
    <location>
        <begin position="4"/>
        <end position="235"/>
    </location>
</feature>
<dbReference type="Pfam" id="PF02782">
    <property type="entry name" value="FGGY_C"/>
    <property type="match status" value="1"/>
</dbReference>
<evidence type="ECO:0000256" key="3">
    <source>
        <dbReference type="ARBA" id="ARBA00022777"/>
    </source>
</evidence>
<evidence type="ECO:0000256" key="2">
    <source>
        <dbReference type="ARBA" id="ARBA00022679"/>
    </source>
</evidence>
<dbReference type="InterPro" id="IPR018485">
    <property type="entry name" value="FGGY_C"/>
</dbReference>
<feature type="domain" description="Carbohydrate kinase FGGY C-terminal" evidence="5">
    <location>
        <begin position="271"/>
        <end position="420"/>
    </location>
</feature>
<keyword evidence="2 6" id="KW-0808">Transferase</keyword>
<dbReference type="PANTHER" id="PTHR10196:SF80">
    <property type="entry name" value="D-RIBULOSE KINASE"/>
    <property type="match status" value="1"/>
</dbReference>
<dbReference type="InterPro" id="IPR043129">
    <property type="entry name" value="ATPase_NBD"/>
</dbReference>
<protein>
    <submittedName>
        <fullName evidence="6">Xylulose kinase</fullName>
        <ecNumber evidence="6">2.7.1.17</ecNumber>
    </submittedName>
</protein>
<dbReference type="EMBL" id="FWFT01000003">
    <property type="protein sequence ID" value="SLN41210.1"/>
    <property type="molecule type" value="Genomic_DNA"/>
</dbReference>
<evidence type="ECO:0000313" key="6">
    <source>
        <dbReference type="EMBL" id="SLN41210.1"/>
    </source>
</evidence>
<evidence type="ECO:0000256" key="1">
    <source>
        <dbReference type="ARBA" id="ARBA00009156"/>
    </source>
</evidence>
<dbReference type="OrthoDB" id="9805576at2"/>
<dbReference type="GO" id="GO:0005997">
    <property type="term" value="P:xylulose metabolic process"/>
    <property type="evidence" value="ECO:0007669"/>
    <property type="project" value="TreeGrafter"/>
</dbReference>
<evidence type="ECO:0000259" key="4">
    <source>
        <dbReference type="Pfam" id="PF00370"/>
    </source>
</evidence>
<keyword evidence="3 6" id="KW-0418">Kinase</keyword>
<dbReference type="Pfam" id="PF00370">
    <property type="entry name" value="FGGY_N"/>
    <property type="match status" value="1"/>
</dbReference>
<sequence length="427" mass="44677">MSLSLGIDIGTSGIRTAVIDDAGTVVSMARAAHLPQDPDRIDAEHWWTAVRTCLVTQVARLRAAGQSPADIAAIAVDGTSGTMVLTDANLAPVTRALMYNSKGFEAEAARIAEHAPPTHITRGSSSALARAMRLRSEDTDNRAAHLLHQADFIAAKLMGVGCGSDHNNALKTGFDPETGRWPDWIGAVFPTNLLPDPAPVGALFGSIDPALATSLGLSPTTHIHAGTTDSIAAFLAASPVRAGHAVTSIGSTLAIKLLSTQRIDAPEIGLYSHRLGDQWLIGGASNTGGAVLAHFFTPDDLERLTPQIRTDRPTGLDYYPLIKAGERFPVNDPDLQPCLSPRPDDDVVFLQGLLEGIADIEARCYAEIAARGGGDPVHIFSAGGAAKNTALLQMRQARLPASVSVTEDTEAAIGAARCTMLTGSSGP</sequence>
<dbReference type="Gene3D" id="3.30.420.40">
    <property type="match status" value="2"/>
</dbReference>
<proteinExistence type="inferred from homology"/>
<evidence type="ECO:0000259" key="5">
    <source>
        <dbReference type="Pfam" id="PF02782"/>
    </source>
</evidence>
<accession>A0A1Y5SHW3</accession>
<dbReference type="GO" id="GO:0019150">
    <property type="term" value="F:D-ribulokinase activity"/>
    <property type="evidence" value="ECO:0007669"/>
    <property type="project" value="TreeGrafter"/>
</dbReference>
<reference evidence="6 7" key="1">
    <citation type="submission" date="2017-03" db="EMBL/GenBank/DDBJ databases">
        <authorList>
            <person name="Afonso C.L."/>
            <person name="Miller P.J."/>
            <person name="Scott M.A."/>
            <person name="Spackman E."/>
            <person name="Goraichik I."/>
            <person name="Dimitrov K.M."/>
            <person name="Suarez D.L."/>
            <person name="Swayne D.E."/>
        </authorList>
    </citation>
    <scope>NUCLEOTIDE SEQUENCE [LARGE SCALE GENOMIC DNA]</scope>
    <source>
        <strain evidence="6 7">CECT 8397</strain>
    </source>
</reference>